<protein>
    <submittedName>
        <fullName evidence="1">Phospholipid transporting ATPase</fullName>
    </submittedName>
</protein>
<reference evidence="1" key="1">
    <citation type="submission" date="2022-06" db="EMBL/GenBank/DDBJ databases">
        <title>Phylogenomic reconstructions and comparative analyses of Kickxellomycotina fungi.</title>
        <authorList>
            <person name="Reynolds N.K."/>
            <person name="Stajich J.E."/>
            <person name="Barry K."/>
            <person name="Grigoriev I.V."/>
            <person name="Crous P."/>
            <person name="Smith M.E."/>
        </authorList>
    </citation>
    <scope>NUCLEOTIDE SEQUENCE</scope>
    <source>
        <strain evidence="1">RSA 2271</strain>
    </source>
</reference>
<comment type="caution">
    <text evidence="1">The sequence shown here is derived from an EMBL/GenBank/DDBJ whole genome shotgun (WGS) entry which is preliminary data.</text>
</comment>
<gene>
    <name evidence="1" type="primary">DNF1_4</name>
    <name evidence="1" type="ORF">EV182_008893</name>
</gene>
<dbReference type="EMBL" id="JAMZIH010005009">
    <property type="protein sequence ID" value="KAJ1676093.1"/>
    <property type="molecule type" value="Genomic_DNA"/>
</dbReference>
<sequence length="161" mass="17061">LLFDDSGAGGSVGGGLGSGISVQQDGDSLDVWAEVEWRHIYIGDICLLRDGDAVPADMVILSSSEGNDAECYVETKNLDGETNLKLKRGLRATANLDVAQLRHLPFIVCSEGPSSNLYTYKGTFEPAPSDSSSSSSSTTTTMIPAQKEAIYVDNLLLRGSV</sequence>
<name>A0ACC1HHL8_9FUNG</name>
<proteinExistence type="predicted"/>
<evidence type="ECO:0000313" key="2">
    <source>
        <dbReference type="Proteomes" id="UP001145114"/>
    </source>
</evidence>
<dbReference type="Proteomes" id="UP001145114">
    <property type="component" value="Unassembled WGS sequence"/>
</dbReference>
<feature type="non-terminal residue" evidence="1">
    <location>
        <position position="1"/>
    </location>
</feature>
<accession>A0ACC1HHL8</accession>
<organism evidence="1 2">
    <name type="scientific">Spiromyces aspiralis</name>
    <dbReference type="NCBI Taxonomy" id="68401"/>
    <lineage>
        <taxon>Eukaryota</taxon>
        <taxon>Fungi</taxon>
        <taxon>Fungi incertae sedis</taxon>
        <taxon>Zoopagomycota</taxon>
        <taxon>Kickxellomycotina</taxon>
        <taxon>Kickxellomycetes</taxon>
        <taxon>Kickxellales</taxon>
        <taxon>Kickxellaceae</taxon>
        <taxon>Spiromyces</taxon>
    </lineage>
</organism>
<feature type="non-terminal residue" evidence="1">
    <location>
        <position position="161"/>
    </location>
</feature>
<keyword evidence="2" id="KW-1185">Reference proteome</keyword>
<evidence type="ECO:0000313" key="1">
    <source>
        <dbReference type="EMBL" id="KAJ1676093.1"/>
    </source>
</evidence>